<reference evidence="3" key="3">
    <citation type="submission" date="2021-08" db="EMBL/GenBank/DDBJ databases">
        <authorList>
            <person name="de Jong S."/>
            <person name="van den Broek M."/>
            <person name="Merkel A."/>
            <person name="de la Torre Cortes P."/>
            <person name="Kalamorz F."/>
            <person name="Cook G."/>
            <person name="van Loosdrecht M."/>
            <person name="McMillan D."/>
        </authorList>
    </citation>
    <scope>NUCLEOTIDE SEQUENCE</scope>
    <source>
        <strain evidence="3">TA2.A1</strain>
    </source>
</reference>
<dbReference type="EMBL" id="AFCE01000156">
    <property type="protein sequence ID" value="EGL82092.1"/>
    <property type="molecule type" value="Genomic_DNA"/>
</dbReference>
<dbReference type="SUPFAM" id="SSF88659">
    <property type="entry name" value="Sigma3 and sigma4 domains of RNA polymerase sigma factors"/>
    <property type="match status" value="1"/>
</dbReference>
<dbReference type="InterPro" id="IPR013324">
    <property type="entry name" value="RNA_pol_sigma_r3/r4-like"/>
</dbReference>
<evidence type="ECO:0000313" key="3">
    <source>
        <dbReference type="EMBL" id="QZT33998.1"/>
    </source>
</evidence>
<sequence length="153" mass="18578">MTITKSYHDLCREIEIIELRIDDLKEEYRFYMRMFSQGPGEVKTTRYDRDLVTSSKPYMEPEEAYQRCAEINDMLLELDELLTKKLQTKAEMEKKMSEFETIEGKINYLYYIKNMHLYEIAEKLGYSYSWIRQVKSRYDNEQRKNKKRMSSGL</sequence>
<keyword evidence="1" id="KW-0175">Coiled coil</keyword>
<dbReference type="Proteomes" id="UP000825179">
    <property type="component" value="Chromosome"/>
</dbReference>
<name>F5L9F0_CALTT</name>
<dbReference type="Gene3D" id="1.20.140.160">
    <property type="match status" value="1"/>
</dbReference>
<dbReference type="KEGG" id="cthu:HUR95_00725"/>
<protein>
    <submittedName>
        <fullName evidence="2">Uncharacterized protein</fullName>
    </submittedName>
</protein>
<keyword evidence="5" id="KW-1185">Reference proteome</keyword>
<dbReference type="EMBL" id="CP082237">
    <property type="protein sequence ID" value="QZT33998.1"/>
    <property type="molecule type" value="Genomic_DNA"/>
</dbReference>
<dbReference type="Proteomes" id="UP000010716">
    <property type="component" value="Unassembled WGS sequence"/>
</dbReference>
<dbReference type="eggNOG" id="ENOG50335SD">
    <property type="taxonomic scope" value="Bacteria"/>
</dbReference>
<gene>
    <name evidence="2" type="ORF">CathTA2_2455</name>
    <name evidence="3" type="ORF">HUR95_00725</name>
</gene>
<accession>F5L9F0</accession>
<dbReference type="OrthoDB" id="1954586at2"/>
<feature type="coiled-coil region" evidence="1">
    <location>
        <begin position="7"/>
        <end position="34"/>
    </location>
</feature>
<dbReference type="AlphaFoldDB" id="F5L9F0"/>
<evidence type="ECO:0000256" key="1">
    <source>
        <dbReference type="SAM" id="Coils"/>
    </source>
</evidence>
<evidence type="ECO:0000313" key="4">
    <source>
        <dbReference type="Proteomes" id="UP000010716"/>
    </source>
</evidence>
<evidence type="ECO:0000313" key="2">
    <source>
        <dbReference type="EMBL" id="EGL82092.1"/>
    </source>
</evidence>
<organism evidence="2 4">
    <name type="scientific">Caldalkalibacillus thermarum (strain TA2.A1)</name>
    <dbReference type="NCBI Taxonomy" id="986075"/>
    <lineage>
        <taxon>Bacteria</taxon>
        <taxon>Bacillati</taxon>
        <taxon>Bacillota</taxon>
        <taxon>Bacilli</taxon>
        <taxon>Bacillales</taxon>
        <taxon>Bacillaceae</taxon>
        <taxon>Caldalkalibacillus</taxon>
    </lineage>
</organism>
<reference evidence="2 4" key="1">
    <citation type="journal article" date="2011" name="J. Bacteriol.">
        <title>Draft genome sequence of the thermoalkaliphilic Caldalkalibacillus thermarum strain TA2.A1.</title>
        <authorList>
            <person name="Kalamorz F."/>
            <person name="Keis S."/>
            <person name="McMillan D.G."/>
            <person name="Olsson K."/>
            <person name="Stanton J.A."/>
            <person name="Stockwell P."/>
            <person name="Black M.A."/>
            <person name="Klingeman D.M."/>
            <person name="Land M.L."/>
            <person name="Han C.S."/>
            <person name="Martin S.L."/>
            <person name="Becher S.A."/>
            <person name="Peddie C.J."/>
            <person name="Morgan H.W."/>
            <person name="Matthies D."/>
            <person name="Preiss L."/>
            <person name="Meier T."/>
            <person name="Brown S.D."/>
            <person name="Cook G.M."/>
        </authorList>
    </citation>
    <scope>NUCLEOTIDE SEQUENCE [LARGE SCALE GENOMIC DNA]</scope>
    <source>
        <strain evidence="2 4">TA2.A1</strain>
    </source>
</reference>
<reference evidence="3 5" key="2">
    <citation type="journal article" date="2020" name="Extremophiles">
        <title>Genomic analysis of Caldalkalibacillus thermarum TA2.A1 reveals aerobic alkaliphilic metabolism and evolutionary hallmarks linking alkaliphilic bacteria and plant life.</title>
        <authorList>
            <person name="de Jong S.I."/>
            <person name="van den Broek M.A."/>
            <person name="Merkel A.Y."/>
            <person name="de la Torre Cortes P."/>
            <person name="Kalamorz F."/>
            <person name="Cook G.M."/>
            <person name="van Loosdrecht M.C.M."/>
            <person name="McMillan D.G.G."/>
        </authorList>
    </citation>
    <scope>NUCLEOTIDE SEQUENCE [LARGE SCALE GENOMIC DNA]</scope>
    <source>
        <strain evidence="3 5">TA2.A1</strain>
    </source>
</reference>
<proteinExistence type="predicted"/>
<dbReference type="RefSeq" id="WP_007505833.1">
    <property type="nucleotide sequence ID" value="NZ_AFCE01000156.1"/>
</dbReference>
<evidence type="ECO:0000313" key="5">
    <source>
        <dbReference type="Proteomes" id="UP000825179"/>
    </source>
</evidence>